<dbReference type="InterPro" id="IPR037523">
    <property type="entry name" value="VOC_core"/>
</dbReference>
<keyword evidence="4" id="KW-1185">Reference proteome</keyword>
<dbReference type="PROSITE" id="PS51819">
    <property type="entry name" value="VOC"/>
    <property type="match status" value="2"/>
</dbReference>
<dbReference type="InterPro" id="IPR029068">
    <property type="entry name" value="Glyas_Bleomycin-R_OHBP_Dase"/>
</dbReference>
<gene>
    <name evidence="3" type="primary">catE</name>
    <name evidence="3" type="ORF">BACCIP111895_01894</name>
</gene>
<accession>A0ABM9EQ08</accession>
<evidence type="ECO:0000313" key="3">
    <source>
        <dbReference type="EMBL" id="CAH2714718.1"/>
    </source>
</evidence>
<dbReference type="CDD" id="cd16359">
    <property type="entry name" value="VOC_BsCatE_like_C"/>
    <property type="match status" value="1"/>
</dbReference>
<dbReference type="PANTHER" id="PTHR43279:SF1">
    <property type="entry name" value="CATECHOL-2,3-DIOXYGENASE"/>
    <property type="match status" value="1"/>
</dbReference>
<dbReference type="InterPro" id="IPR004360">
    <property type="entry name" value="Glyas_Fos-R_dOase_dom"/>
</dbReference>
<dbReference type="Gene3D" id="3.10.180.10">
    <property type="entry name" value="2,3-Dihydroxybiphenyl 1,2-Dioxygenase, domain 1"/>
    <property type="match status" value="2"/>
</dbReference>
<dbReference type="SUPFAM" id="SSF54593">
    <property type="entry name" value="Glyoxalase/Bleomycin resistance protein/Dihydroxybiphenyl dioxygenase"/>
    <property type="match status" value="2"/>
</dbReference>
<dbReference type="EC" id="1.13.11.2" evidence="3"/>
<dbReference type="PROSITE" id="PS00934">
    <property type="entry name" value="GLYOXALASE_I_1"/>
    <property type="match status" value="1"/>
</dbReference>
<proteinExistence type="predicted"/>
<reference evidence="3" key="1">
    <citation type="submission" date="2022-04" db="EMBL/GenBank/DDBJ databases">
        <authorList>
            <person name="Criscuolo A."/>
        </authorList>
    </citation>
    <scope>NUCLEOTIDE SEQUENCE</scope>
    <source>
        <strain evidence="3">CIP111895</strain>
    </source>
</reference>
<evidence type="ECO:0000256" key="1">
    <source>
        <dbReference type="ARBA" id="ARBA00022723"/>
    </source>
</evidence>
<keyword evidence="1" id="KW-0479">Metal-binding</keyword>
<name>A0ABM9EQ08_9BACI</name>
<keyword evidence="3" id="KW-0560">Oxidoreductase</keyword>
<evidence type="ECO:0000259" key="2">
    <source>
        <dbReference type="PROSITE" id="PS51819"/>
    </source>
</evidence>
<dbReference type="Proteomes" id="UP000838308">
    <property type="component" value="Unassembled WGS sequence"/>
</dbReference>
<organism evidence="3 4">
    <name type="scientific">Neobacillus rhizosphaerae</name>
    <dbReference type="NCBI Taxonomy" id="2880965"/>
    <lineage>
        <taxon>Bacteria</taxon>
        <taxon>Bacillati</taxon>
        <taxon>Bacillota</taxon>
        <taxon>Bacilli</taxon>
        <taxon>Bacillales</taxon>
        <taxon>Bacillaceae</taxon>
        <taxon>Neobacillus</taxon>
    </lineage>
</organism>
<sequence>MKGMRTMEWFHQKPNIFVGEVNINVKNLDYAVTFYQNIIGFQVLEKNGNKAVLTANGKTPLLTLEQPMDVIPKAGRTSGLYHFAILLPNRADLSVFLRHLLQTGYPLGAADHYVSEALYITDPDGNGIEVYRDRPSNEWKWNNGLVEMATEELDGEGILAESDAEWAGLPAGTVMGHIHLHVSNLPKAEEFYTQGLGFKIVSYYPQAAFLSTGGYHHHIAINTWQGVGALTAPRNSVGLNWYTLVFPDKGERDKVLKQLRQIGAPIVEEADYYLTSDPAGNQIRLVL</sequence>
<dbReference type="EMBL" id="CALBWS010000009">
    <property type="protein sequence ID" value="CAH2714718.1"/>
    <property type="molecule type" value="Genomic_DNA"/>
</dbReference>
<protein>
    <submittedName>
        <fullName evidence="3">Catechol-2,3-dioxygenase</fullName>
        <ecNumber evidence="3">1.13.11.2</ecNumber>
    </submittedName>
</protein>
<dbReference type="CDD" id="cd07255">
    <property type="entry name" value="VOC_BsCatE_like_N"/>
    <property type="match status" value="1"/>
</dbReference>
<feature type="domain" description="VOC" evidence="2">
    <location>
        <begin position="174"/>
        <end position="287"/>
    </location>
</feature>
<dbReference type="GO" id="GO:0018577">
    <property type="term" value="F:catechol 2,3-dioxygenase activity"/>
    <property type="evidence" value="ECO:0007669"/>
    <property type="project" value="UniProtKB-EC"/>
</dbReference>
<feature type="domain" description="VOC" evidence="2">
    <location>
        <begin position="17"/>
        <end position="133"/>
    </location>
</feature>
<dbReference type="PANTHER" id="PTHR43279">
    <property type="entry name" value="CATECHOL-2,3-DIOXYGENASE"/>
    <property type="match status" value="1"/>
</dbReference>
<dbReference type="InterPro" id="IPR018146">
    <property type="entry name" value="Glyoxalase_1_CS"/>
</dbReference>
<evidence type="ECO:0000313" key="4">
    <source>
        <dbReference type="Proteomes" id="UP000838308"/>
    </source>
</evidence>
<comment type="caution">
    <text evidence="3">The sequence shown here is derived from an EMBL/GenBank/DDBJ whole genome shotgun (WGS) entry which is preliminary data.</text>
</comment>
<dbReference type="Pfam" id="PF00903">
    <property type="entry name" value="Glyoxalase"/>
    <property type="match status" value="2"/>
</dbReference>